<dbReference type="GO" id="GO:0003700">
    <property type="term" value="F:DNA-binding transcription factor activity"/>
    <property type="evidence" value="ECO:0007669"/>
    <property type="project" value="TreeGrafter"/>
</dbReference>
<dbReference type="GO" id="GO:0006351">
    <property type="term" value="P:DNA-templated transcription"/>
    <property type="evidence" value="ECO:0007669"/>
    <property type="project" value="TreeGrafter"/>
</dbReference>
<protein>
    <recommendedName>
        <fullName evidence="5">LysR substrate-binding domain-containing protein</fullName>
    </recommendedName>
</protein>
<comment type="caution">
    <text evidence="3">The sequence shown here is derived from an EMBL/GenBank/DDBJ whole genome shotgun (WGS) entry which is preliminary data.</text>
</comment>
<reference evidence="3 4" key="1">
    <citation type="submission" date="2016-02" db="EMBL/GenBank/DDBJ databases">
        <title>Genome sequencing of a beta-galactosidase producing bacteria Rhizobium sp. 59.</title>
        <authorList>
            <person name="Wang D."/>
            <person name="Kot W."/>
            <person name="Qin Y."/>
            <person name="Hansen L."/>
            <person name="Naqvi K."/>
            <person name="Rensing C."/>
        </authorList>
    </citation>
    <scope>NUCLEOTIDE SEQUENCE [LARGE SCALE GENOMIC DNA]</scope>
    <source>
        <strain evidence="3 4">59</strain>
    </source>
</reference>
<organism evidence="3 4">
    <name type="scientific">Pararhizobium antarcticum</name>
    <dbReference type="NCBI Taxonomy" id="1798805"/>
    <lineage>
        <taxon>Bacteria</taxon>
        <taxon>Pseudomonadati</taxon>
        <taxon>Pseudomonadota</taxon>
        <taxon>Alphaproteobacteria</taxon>
        <taxon>Hyphomicrobiales</taxon>
        <taxon>Rhizobiaceae</taxon>
        <taxon>Rhizobium/Agrobacterium group</taxon>
        <taxon>Pararhizobium</taxon>
    </lineage>
</organism>
<keyword evidence="4" id="KW-1185">Reference proteome</keyword>
<dbReference type="SUPFAM" id="SSF53850">
    <property type="entry name" value="Periplasmic binding protein-like II"/>
    <property type="match status" value="1"/>
</dbReference>
<feature type="region of interest" description="Disordered" evidence="2">
    <location>
        <begin position="97"/>
        <end position="120"/>
    </location>
</feature>
<name>A0A657LS08_9HYPH</name>
<accession>A0A657LS08</accession>
<dbReference type="PANTHER" id="PTHR30537">
    <property type="entry name" value="HTH-TYPE TRANSCRIPTIONAL REGULATOR"/>
    <property type="match status" value="1"/>
</dbReference>
<sequence>MMADQIEHIERATGKIRGFRSVETLTIRAVPTLSNRWLRPRLSVFLDQHSDVEIRLDGTNEPTDINQELVDLDLRLGDGRRPVLFVKGLHEHAAKYGGDDDIVSSRRTRQPARASPGRRPQRLVRRHYGGQEISSI</sequence>
<evidence type="ECO:0000256" key="1">
    <source>
        <dbReference type="ARBA" id="ARBA00009437"/>
    </source>
</evidence>
<evidence type="ECO:0000256" key="2">
    <source>
        <dbReference type="SAM" id="MobiDB-lite"/>
    </source>
</evidence>
<dbReference type="Gene3D" id="3.40.190.10">
    <property type="entry name" value="Periplasmic binding protein-like II"/>
    <property type="match status" value="1"/>
</dbReference>
<evidence type="ECO:0000313" key="3">
    <source>
        <dbReference type="EMBL" id="OJF95307.1"/>
    </source>
</evidence>
<dbReference type="GO" id="GO:0043565">
    <property type="term" value="F:sequence-specific DNA binding"/>
    <property type="evidence" value="ECO:0007669"/>
    <property type="project" value="TreeGrafter"/>
</dbReference>
<evidence type="ECO:0008006" key="5">
    <source>
        <dbReference type="Google" id="ProtNLM"/>
    </source>
</evidence>
<comment type="similarity">
    <text evidence="1">Belongs to the LysR transcriptional regulatory family.</text>
</comment>
<dbReference type="AlphaFoldDB" id="A0A657LS08"/>
<dbReference type="InterPro" id="IPR058163">
    <property type="entry name" value="LysR-type_TF_proteobact-type"/>
</dbReference>
<dbReference type="Proteomes" id="UP000182661">
    <property type="component" value="Unassembled WGS sequence"/>
</dbReference>
<gene>
    <name evidence="3" type="ORF">AX760_19795</name>
</gene>
<dbReference type="EMBL" id="LSRP01000095">
    <property type="protein sequence ID" value="OJF95307.1"/>
    <property type="molecule type" value="Genomic_DNA"/>
</dbReference>
<evidence type="ECO:0000313" key="4">
    <source>
        <dbReference type="Proteomes" id="UP000182661"/>
    </source>
</evidence>
<proteinExistence type="inferred from homology"/>
<dbReference type="PANTHER" id="PTHR30537:SF74">
    <property type="entry name" value="HTH-TYPE TRANSCRIPTIONAL REGULATOR TRPI"/>
    <property type="match status" value="1"/>
</dbReference>